<dbReference type="PANTHER" id="PTHR31540:SF1">
    <property type="entry name" value="CENTROSOMAL PROTEIN OF 131 KDA"/>
    <property type="match status" value="1"/>
</dbReference>
<evidence type="ECO:0000313" key="3">
    <source>
        <dbReference type="Ensembl" id="ENSATEP00000015806.3"/>
    </source>
</evidence>
<dbReference type="Ensembl" id="ENSATET00000016050.3">
    <property type="protein sequence ID" value="ENSATEP00000015806.3"/>
    <property type="gene ID" value="ENSATEG00000010629.3"/>
</dbReference>
<evidence type="ECO:0000313" key="4">
    <source>
        <dbReference type="Proteomes" id="UP000265040"/>
    </source>
</evidence>
<feature type="region of interest" description="Disordered" evidence="2">
    <location>
        <begin position="678"/>
        <end position="708"/>
    </location>
</feature>
<dbReference type="InterPro" id="IPR030465">
    <property type="entry name" value="CEP131"/>
</dbReference>
<keyword evidence="4" id="KW-1185">Reference proteome</keyword>
<evidence type="ECO:0000256" key="1">
    <source>
        <dbReference type="SAM" id="Coils"/>
    </source>
</evidence>
<dbReference type="PANTHER" id="PTHR31540">
    <property type="entry name" value="CENTROSOMAL PROTEIN OF 131 KDA"/>
    <property type="match status" value="1"/>
</dbReference>
<reference evidence="3" key="2">
    <citation type="submission" date="2025-08" db="UniProtKB">
        <authorList>
            <consortium name="Ensembl"/>
        </authorList>
    </citation>
    <scope>IDENTIFICATION</scope>
</reference>
<evidence type="ECO:0000256" key="2">
    <source>
        <dbReference type="SAM" id="MobiDB-lite"/>
    </source>
</evidence>
<organism evidence="3 4">
    <name type="scientific">Anabas testudineus</name>
    <name type="common">Climbing perch</name>
    <name type="synonym">Anthias testudineus</name>
    <dbReference type="NCBI Taxonomy" id="64144"/>
    <lineage>
        <taxon>Eukaryota</taxon>
        <taxon>Metazoa</taxon>
        <taxon>Chordata</taxon>
        <taxon>Craniata</taxon>
        <taxon>Vertebrata</taxon>
        <taxon>Euteleostomi</taxon>
        <taxon>Actinopterygii</taxon>
        <taxon>Neopterygii</taxon>
        <taxon>Teleostei</taxon>
        <taxon>Neoteleostei</taxon>
        <taxon>Acanthomorphata</taxon>
        <taxon>Anabantaria</taxon>
        <taxon>Anabantiformes</taxon>
        <taxon>Anabantoidei</taxon>
        <taxon>Anabantidae</taxon>
        <taxon>Anabas</taxon>
    </lineage>
</organism>
<feature type="compositionally biased region" description="Polar residues" evidence="2">
    <location>
        <begin position="519"/>
        <end position="530"/>
    </location>
</feature>
<feature type="compositionally biased region" description="Low complexity" evidence="2">
    <location>
        <begin position="44"/>
        <end position="54"/>
    </location>
</feature>
<evidence type="ECO:0008006" key="5">
    <source>
        <dbReference type="Google" id="ProtNLM"/>
    </source>
</evidence>
<feature type="region of interest" description="Disordered" evidence="2">
    <location>
        <begin position="358"/>
        <end position="408"/>
    </location>
</feature>
<keyword evidence="1" id="KW-0175">Coiled coil</keyword>
<dbReference type="GeneID" id="113156275"/>
<name>A0A3Q1JLX2_ANATE</name>
<feature type="compositionally biased region" description="Low complexity" evidence="2">
    <location>
        <begin position="226"/>
        <end position="245"/>
    </location>
</feature>
<dbReference type="GO" id="GO:0060287">
    <property type="term" value="P:epithelial cilium movement involved in determination of left/right asymmetry"/>
    <property type="evidence" value="ECO:0007669"/>
    <property type="project" value="Ensembl"/>
</dbReference>
<dbReference type="GO" id="GO:0035735">
    <property type="term" value="P:intraciliary transport involved in cilium assembly"/>
    <property type="evidence" value="ECO:0007669"/>
    <property type="project" value="InterPro"/>
</dbReference>
<sequence>MHTTRSPSSISTGVSGDALDLSLSGSQLSMSKRPSSASPGKYFSRSVSVSVASDSRGKRNTLSDASHGSSRSIKNLRRSNSTTQVNQQANISLSQEQSEDYLALFDSSSDGRKKLASLSKASSDKTTWNILDDQPRVFPQHSSSRSTGSMDSPTSLKKREPGVALAATFTANNRSNKGAVGNSVTTILHNNYSDKPLTPKSSNQKPSFNNILKATANDEVSLENGSLTKSQKNFSSSSSTSNNKSPVSAQHGSPVLSRRREVTEEEAERFIQQVNQAAVTIQRWYRRHAKRQHTSQAALKRILANKRKEWEEKTEDDSCLDQQQRKDEDRKRIREEKARLARLAAIEELQQKKAQRAAEKQRGAEVENLRQTCAVGRKKPSKISPVNKSPASPSNNSPMSPTDVKAKNTDSNLNIVADVGELSFRAISPALSNHRGSPCSQDRGDRAEEDVCLEQHQEKDRKLIRKEKTRLAHLSATKELHQKKSQQAAEMQHGAEESLRQTGVVGRKKPPKSFLINKTPASLSNNSPMSPTDVKAKNTDSNLNVVTDLSELSFRAVSPASSNCRGSQCSQEILQRSVSVEDHRQGALSSRTQSKTTLNELLDNLKLLEEEPERLSEPKCYRKEKYAWIDDDGDANSLTTDNLERHGQLSHHPILPDGGALLSEAKLQSIMSFLDEMEKSEQERPRSVTSGSHREAVLSEEELTGVDQASATAAEITGSMMRIKLELEEKKRTVNMLQAALAQQRELTVRHVKETEKELNRNFQLQKEQYEATIQRHLTFIDQLINDKKALSERCEGVVGELKQVDQKYTKKIAQMQEQHEMVWQILGPLCEEIKKLKDLMSATEKIRREKWIDEKTKKIKEITVKGLEPEIQKLISKHKQELKKLRTLHEAELLQADDRAAQRYVRQCEELRQQLEKEKEEQCQRERELAKQRYEKQLQEEELSLQQQRRRLYKEVADEKERLAQLAARQRAELEDLRRQLEENNSLAGRALRQELDKTREDQERRHQMEMKALQERLDIEKQTWEENYKKKEEAWLLNRERELKEELRRERDKEIELAIWKLEEETSKDKEECERAADNRVKRVREKYESELRELERSERAAVEKQQELRKQQMETEGELIRLQASLRQKEQEVEEITQTRDKLANERRSLAEVIRQEFADRLVTTEEENRRLKTEVSEVRARLRLEVERITREKEEELAEVHQRVKSAILKKDETVNNLRKQHEAALKRADHLEALWEQQRKQLLEK</sequence>
<dbReference type="AlphaFoldDB" id="A0A3Q1JLX2"/>
<feature type="coiled-coil region" evidence="1">
    <location>
        <begin position="895"/>
        <end position="1239"/>
    </location>
</feature>
<feature type="region of interest" description="Disordered" evidence="2">
    <location>
        <begin position="308"/>
        <end position="331"/>
    </location>
</feature>
<feature type="compositionally biased region" description="Basic and acidic residues" evidence="2">
    <location>
        <begin position="678"/>
        <end position="697"/>
    </location>
</feature>
<dbReference type="GO" id="GO:0034451">
    <property type="term" value="C:centriolar satellite"/>
    <property type="evidence" value="ECO:0007669"/>
    <property type="project" value="TreeGrafter"/>
</dbReference>
<dbReference type="GeneTree" id="ENSGT00390000001758"/>
<protein>
    <recommendedName>
        <fullName evidence="5">Centrosomal protein 131</fullName>
    </recommendedName>
</protein>
<feature type="compositionally biased region" description="Basic and acidic residues" evidence="2">
    <location>
        <begin position="358"/>
        <end position="368"/>
    </location>
</feature>
<feature type="region of interest" description="Disordered" evidence="2">
    <location>
        <begin position="130"/>
        <end position="157"/>
    </location>
</feature>
<feature type="region of interest" description="Disordered" evidence="2">
    <location>
        <begin position="479"/>
        <end position="538"/>
    </location>
</feature>
<proteinExistence type="predicted"/>
<reference evidence="3" key="3">
    <citation type="submission" date="2025-09" db="UniProtKB">
        <authorList>
            <consortium name="Ensembl"/>
        </authorList>
    </citation>
    <scope>IDENTIFICATION</scope>
</reference>
<dbReference type="RefSeq" id="XP_026207100.1">
    <property type="nucleotide sequence ID" value="XM_026351315.1"/>
</dbReference>
<reference evidence="3" key="1">
    <citation type="submission" date="2021-04" db="EMBL/GenBank/DDBJ databases">
        <authorList>
            <consortium name="Wellcome Sanger Institute Data Sharing"/>
        </authorList>
    </citation>
    <scope>NUCLEOTIDE SEQUENCE [LARGE SCALE GENOMIC DNA]</scope>
</reference>
<dbReference type="Proteomes" id="UP000265040">
    <property type="component" value="Chromosome 19"/>
</dbReference>
<feature type="compositionally biased region" description="Low complexity" evidence="2">
    <location>
        <begin position="384"/>
        <end position="401"/>
    </location>
</feature>
<feature type="compositionally biased region" description="Polar residues" evidence="2">
    <location>
        <begin position="140"/>
        <end position="155"/>
    </location>
</feature>
<dbReference type="FunCoup" id="A0A3Q1JLX2">
    <property type="interactions" value="252"/>
</dbReference>
<feature type="compositionally biased region" description="Polar residues" evidence="2">
    <location>
        <begin position="60"/>
        <end position="93"/>
    </location>
</feature>
<accession>A0A3Q1JLX2</accession>
<gene>
    <name evidence="3" type="primary">CEP131</name>
</gene>
<dbReference type="GO" id="GO:0005576">
    <property type="term" value="C:extracellular region"/>
    <property type="evidence" value="ECO:0007669"/>
    <property type="project" value="GOC"/>
</dbReference>
<feature type="region of interest" description="Disordered" evidence="2">
    <location>
        <begin position="222"/>
        <end position="261"/>
    </location>
</feature>
<dbReference type="GO" id="GO:0005929">
    <property type="term" value="C:cilium"/>
    <property type="evidence" value="ECO:0007669"/>
    <property type="project" value="GOC"/>
</dbReference>
<feature type="coiled-coil region" evidence="1">
    <location>
        <begin position="720"/>
        <end position="773"/>
    </location>
</feature>
<dbReference type="GO" id="GO:0010824">
    <property type="term" value="P:regulation of centrosome duplication"/>
    <property type="evidence" value="ECO:0007669"/>
    <property type="project" value="TreeGrafter"/>
</dbReference>
<feature type="region of interest" description="Disordered" evidence="2">
    <location>
        <begin position="25"/>
        <end position="93"/>
    </location>
</feature>
<dbReference type="InParanoid" id="A0A3Q1JLX2"/>